<dbReference type="OrthoDB" id="2893272at2759"/>
<dbReference type="EMBL" id="JABBWE010000023">
    <property type="protein sequence ID" value="KAG1795138.1"/>
    <property type="molecule type" value="Genomic_DNA"/>
</dbReference>
<sequence>MSLFSLSRELLLIILEELDPISLLHFCKSSRYIHIIVVNYSTLLYRYELALSGMKDGISSSYSPRARLDPLLHHRKGWLTLNWTSEDRLCITTPTIVGVSGRFLYHASESSYHGIFQWSLHIYELRSYRTPPVAKLQYCKFNLPFEIRKVAIDAVQNLLVLAELHFASQDGPITASLHFLDMWTCQQHPQAQNLRFQFQTDWWGTLPPGHRISIERVQIYGIMVGLSVRLGVEEGEGTTELVLVNWHTGIDQRQRFTGDLLSFDILSESCLMVLSHPDEDEDNDSGESAASTWERGPDGLYLHERGKRSPQITIHHIVDGRRLCSAQVISYDLPESWKAISFLQICPNTSLKPNVTPPAGTFFHSDPSQRATVILVEFPSHSIPARCSKKVALVMKESLFQPPSLGDRSLSWEEWQDHCTVIHLPDDSHAFEVVGRKLVFFQSVGEENFVADSRSRLHVLDLNDHAAECLRSIAPRSSTWSWNEKWATASKIFKAGAAEFIRTSTTQVQSITWVDATEDAVILYNERDGQTVIRVLTFGTPQHAPNVP</sequence>
<evidence type="ECO:0000313" key="2">
    <source>
        <dbReference type="EMBL" id="KAG1795138.1"/>
    </source>
</evidence>
<name>A0A9P7AU23_9AGAM</name>
<dbReference type="RefSeq" id="XP_041161090.1">
    <property type="nucleotide sequence ID" value="XM_041297789.1"/>
</dbReference>
<evidence type="ECO:0000313" key="3">
    <source>
        <dbReference type="Proteomes" id="UP000719766"/>
    </source>
</evidence>
<organism evidence="2 3">
    <name type="scientific">Suillus plorans</name>
    <dbReference type="NCBI Taxonomy" id="116603"/>
    <lineage>
        <taxon>Eukaryota</taxon>
        <taxon>Fungi</taxon>
        <taxon>Dikarya</taxon>
        <taxon>Basidiomycota</taxon>
        <taxon>Agaricomycotina</taxon>
        <taxon>Agaricomycetes</taxon>
        <taxon>Agaricomycetidae</taxon>
        <taxon>Boletales</taxon>
        <taxon>Suillineae</taxon>
        <taxon>Suillaceae</taxon>
        <taxon>Suillus</taxon>
    </lineage>
</organism>
<comment type="caution">
    <text evidence="2">The sequence shown here is derived from an EMBL/GenBank/DDBJ whole genome shotgun (WGS) entry which is preliminary data.</text>
</comment>
<evidence type="ECO:0000256" key="1">
    <source>
        <dbReference type="SAM" id="MobiDB-lite"/>
    </source>
</evidence>
<gene>
    <name evidence="2" type="ORF">HD556DRAFT_1235966</name>
</gene>
<keyword evidence="3" id="KW-1185">Reference proteome</keyword>
<proteinExistence type="predicted"/>
<accession>A0A9P7AU23</accession>
<evidence type="ECO:0008006" key="4">
    <source>
        <dbReference type="Google" id="ProtNLM"/>
    </source>
</evidence>
<reference evidence="2" key="1">
    <citation type="journal article" date="2020" name="New Phytol.">
        <title>Comparative genomics reveals dynamic genome evolution in host specialist ectomycorrhizal fungi.</title>
        <authorList>
            <person name="Lofgren L.A."/>
            <person name="Nguyen N.H."/>
            <person name="Vilgalys R."/>
            <person name="Ruytinx J."/>
            <person name="Liao H.L."/>
            <person name="Branco S."/>
            <person name="Kuo A."/>
            <person name="LaButti K."/>
            <person name="Lipzen A."/>
            <person name="Andreopoulos W."/>
            <person name="Pangilinan J."/>
            <person name="Riley R."/>
            <person name="Hundley H."/>
            <person name="Na H."/>
            <person name="Barry K."/>
            <person name="Grigoriev I.V."/>
            <person name="Stajich J.E."/>
            <person name="Kennedy P.G."/>
        </authorList>
    </citation>
    <scope>NUCLEOTIDE SEQUENCE</scope>
    <source>
        <strain evidence="2">S12</strain>
    </source>
</reference>
<dbReference type="AlphaFoldDB" id="A0A9P7AU23"/>
<dbReference type="GeneID" id="64591553"/>
<protein>
    <recommendedName>
        <fullName evidence="4">F-box domain-containing protein</fullName>
    </recommendedName>
</protein>
<feature type="region of interest" description="Disordered" evidence="1">
    <location>
        <begin position="277"/>
        <end position="300"/>
    </location>
</feature>
<dbReference type="Proteomes" id="UP000719766">
    <property type="component" value="Unassembled WGS sequence"/>
</dbReference>